<accession>A0A949N5J2</accession>
<comment type="similarity">
    <text evidence="1">Belongs to the acetyltransferase Eis family.</text>
</comment>
<sequence>MTPELRLLKPVEWSSWHRTLARAFATSESEGIDTWRSVTEFDRALCAWDGTDLVGTSNSYSLRTTVPGGASVPTGGLSMVSVAPTHRRRGLLRDMLRWQLDDTRRRGEPLASLTASEPGIYGRFGYGPATHWLTVSVDTGRVRVAVPPEASDLRLRLVDPLEALAECEAVYARALPTRPGRLERSEEWARLQLHDPPGERAGGTELQCVLAERDGRTVGYARYSVQGHWVHSNAEGRVRLRELEADDAATGAALWHHLAGIDLTSEVTADKRPPDDPIAHLVSDMRRARLRLRDSLFVRPVELGPALAARTYQLPLDTVLEVTDDFCPWNTGRWRLSGDATGAVCERTEDAAELSLSVVELGAAYLGGTSLRSLADAGRVRELRAGALDPVSVAFGSSRAPFLPHGF</sequence>
<feature type="binding site" evidence="1">
    <location>
        <begin position="88"/>
        <end position="93"/>
    </location>
    <ligand>
        <name>acetyl-CoA</name>
        <dbReference type="ChEBI" id="CHEBI:57288"/>
    </ligand>
</feature>
<proteinExistence type="inferred from homology"/>
<comment type="subunit">
    <text evidence="1">Homohexamer; trimer of dimers.</text>
</comment>
<gene>
    <name evidence="3" type="ORF">JGS22_015625</name>
</gene>
<feature type="active site" description="Proton acceptor; via carboxylate" evidence="1">
    <location>
        <position position="407"/>
    </location>
</feature>
<evidence type="ECO:0000313" key="3">
    <source>
        <dbReference type="EMBL" id="MBU7598999.1"/>
    </source>
</evidence>
<dbReference type="Pfam" id="PF13530">
    <property type="entry name" value="SCP2_2"/>
    <property type="match status" value="1"/>
</dbReference>
<dbReference type="HAMAP" id="MF_01812">
    <property type="entry name" value="Eis"/>
    <property type="match status" value="1"/>
</dbReference>
<dbReference type="GO" id="GO:0034069">
    <property type="term" value="F:aminoglycoside N-acetyltransferase activity"/>
    <property type="evidence" value="ECO:0007669"/>
    <property type="project" value="TreeGrafter"/>
</dbReference>
<name>A0A949N5J2_9ACTN</name>
<dbReference type="EMBL" id="JAELVF020000001">
    <property type="protein sequence ID" value="MBU7598999.1"/>
    <property type="molecule type" value="Genomic_DNA"/>
</dbReference>
<dbReference type="InterPro" id="IPR000182">
    <property type="entry name" value="GNAT_dom"/>
</dbReference>
<dbReference type="AlphaFoldDB" id="A0A949N5J2"/>
<dbReference type="CDD" id="cd04301">
    <property type="entry name" value="NAT_SF"/>
    <property type="match status" value="1"/>
</dbReference>
<feature type="active site" description="Proton donor" evidence="1">
    <location>
        <position position="121"/>
    </location>
</feature>
<keyword evidence="4" id="KW-1185">Reference proteome</keyword>
<evidence type="ECO:0000313" key="4">
    <source>
        <dbReference type="Proteomes" id="UP000694501"/>
    </source>
</evidence>
<evidence type="ECO:0000259" key="2">
    <source>
        <dbReference type="PROSITE" id="PS51186"/>
    </source>
</evidence>
<organism evidence="3 4">
    <name type="scientific">Streptomyces tardus</name>
    <dbReference type="NCBI Taxonomy" id="2780544"/>
    <lineage>
        <taxon>Bacteria</taxon>
        <taxon>Bacillati</taxon>
        <taxon>Actinomycetota</taxon>
        <taxon>Actinomycetes</taxon>
        <taxon>Kitasatosporales</taxon>
        <taxon>Streptomycetaceae</taxon>
        <taxon>Streptomyces</taxon>
    </lineage>
</organism>
<dbReference type="Pfam" id="PF13527">
    <property type="entry name" value="Acetyltransf_9"/>
    <property type="match status" value="1"/>
</dbReference>
<dbReference type="PANTHER" id="PTHR37817">
    <property type="entry name" value="N-ACETYLTRANSFERASE EIS"/>
    <property type="match status" value="1"/>
</dbReference>
<keyword evidence="1" id="KW-0808">Transferase</keyword>
<dbReference type="NCBIfam" id="NF002367">
    <property type="entry name" value="PRK01346.1-4"/>
    <property type="match status" value="1"/>
</dbReference>
<dbReference type="Pfam" id="PF17668">
    <property type="entry name" value="Acetyltransf_17"/>
    <property type="match status" value="1"/>
</dbReference>
<dbReference type="PANTHER" id="PTHR37817:SF1">
    <property type="entry name" value="N-ACETYLTRANSFERASE EIS"/>
    <property type="match status" value="1"/>
</dbReference>
<feature type="binding site" evidence="1">
    <location>
        <begin position="80"/>
        <end position="82"/>
    </location>
    <ligand>
        <name>acetyl-CoA</name>
        <dbReference type="ChEBI" id="CHEBI:57288"/>
    </ligand>
</feature>
<dbReference type="InterPro" id="IPR041380">
    <property type="entry name" value="Acetyltransf_17"/>
</dbReference>
<feature type="binding site" evidence="1">
    <location>
        <begin position="116"/>
        <end position="117"/>
    </location>
    <ligand>
        <name>acetyl-CoA</name>
        <dbReference type="ChEBI" id="CHEBI:57288"/>
    </ligand>
</feature>
<dbReference type="GO" id="GO:0030649">
    <property type="term" value="P:aminoglycoside antibiotic catabolic process"/>
    <property type="evidence" value="ECO:0007669"/>
    <property type="project" value="TreeGrafter"/>
</dbReference>
<feature type="domain" description="N-acetyltransferase" evidence="2">
    <location>
        <begin position="3"/>
        <end position="149"/>
    </location>
</feature>
<comment type="caution">
    <text evidence="3">The sequence shown here is derived from an EMBL/GenBank/DDBJ whole genome shotgun (WGS) entry which is preliminary data.</text>
</comment>
<keyword evidence="1" id="KW-0012">Acyltransferase</keyword>
<dbReference type="InterPro" id="IPR051554">
    <property type="entry name" value="Acetyltransferase_Eis"/>
</dbReference>
<dbReference type="InterPro" id="IPR022902">
    <property type="entry name" value="NAcTrfase_Eis"/>
</dbReference>
<dbReference type="Proteomes" id="UP000694501">
    <property type="component" value="Unassembled WGS sequence"/>
</dbReference>
<reference evidence="3" key="1">
    <citation type="submission" date="2021-06" db="EMBL/GenBank/DDBJ databases">
        <title>Sequencing of actinobacteria type strains.</title>
        <authorList>
            <person name="Nguyen G.-S."/>
            <person name="Wentzel A."/>
        </authorList>
    </citation>
    <scope>NUCLEOTIDE SEQUENCE</scope>
    <source>
        <strain evidence="3">P38-E01</strain>
    </source>
</reference>
<protein>
    <submittedName>
        <fullName evidence="3">GNAT family N-acetyltransferase</fullName>
    </submittedName>
</protein>
<dbReference type="PROSITE" id="PS51186">
    <property type="entry name" value="GNAT"/>
    <property type="match status" value="1"/>
</dbReference>
<dbReference type="InterPro" id="IPR025559">
    <property type="entry name" value="Eis_dom"/>
</dbReference>
<dbReference type="RefSeq" id="WP_216815008.1">
    <property type="nucleotide sequence ID" value="NZ_JAELVF020000001.1"/>
</dbReference>
<evidence type="ECO:0000256" key="1">
    <source>
        <dbReference type="HAMAP-Rule" id="MF_01812"/>
    </source>
</evidence>